<dbReference type="AlphaFoldDB" id="T0HVB0"/>
<organism evidence="2 3">
    <name type="scientific">Sphingobium lactosutens DS20</name>
    <dbReference type="NCBI Taxonomy" id="1331060"/>
    <lineage>
        <taxon>Bacteria</taxon>
        <taxon>Pseudomonadati</taxon>
        <taxon>Pseudomonadota</taxon>
        <taxon>Alphaproteobacteria</taxon>
        <taxon>Sphingomonadales</taxon>
        <taxon>Sphingomonadaceae</taxon>
        <taxon>Sphingobium</taxon>
    </lineage>
</organism>
<feature type="transmembrane region" description="Helical" evidence="1">
    <location>
        <begin position="6"/>
        <end position="24"/>
    </location>
</feature>
<gene>
    <name evidence="2" type="ORF">RLDS_09110</name>
</gene>
<protein>
    <submittedName>
        <fullName evidence="2">Uncharacterized protein</fullName>
    </submittedName>
</protein>
<keyword evidence="1" id="KW-1133">Transmembrane helix</keyword>
<evidence type="ECO:0000256" key="1">
    <source>
        <dbReference type="SAM" id="Phobius"/>
    </source>
</evidence>
<keyword evidence="3" id="KW-1185">Reference proteome</keyword>
<evidence type="ECO:0000313" key="3">
    <source>
        <dbReference type="Proteomes" id="UP000015531"/>
    </source>
</evidence>
<accession>T0HVB0</accession>
<sequence>MTAYEAAQLTIAAVALVIAIVKLGKSDKG</sequence>
<name>T0HVB0_9SPHN</name>
<evidence type="ECO:0000313" key="2">
    <source>
        <dbReference type="EMBL" id="EQB16108.1"/>
    </source>
</evidence>
<dbReference type="EMBL" id="ATDP01000079">
    <property type="protein sequence ID" value="EQB16108.1"/>
    <property type="molecule type" value="Genomic_DNA"/>
</dbReference>
<proteinExistence type="predicted"/>
<comment type="caution">
    <text evidence="2">The sequence shown here is derived from an EMBL/GenBank/DDBJ whole genome shotgun (WGS) entry which is preliminary data.</text>
</comment>
<keyword evidence="1" id="KW-0812">Transmembrane</keyword>
<dbReference type="Proteomes" id="UP000015531">
    <property type="component" value="Unassembled WGS sequence"/>
</dbReference>
<keyword evidence="1" id="KW-0472">Membrane</keyword>
<reference evidence="2 3" key="1">
    <citation type="journal article" date="2013" name="Genome Announc.">
        <title>Draft Genome Sequence of Sphingobium lactosutens Strain DS20T, Isolated from a Hexachlorocyclohexane Dumpsite.</title>
        <authorList>
            <person name="Kumar R."/>
            <person name="Dwivedi V."/>
            <person name="Negi V."/>
            <person name="Khurana J.P."/>
            <person name="Lal R."/>
        </authorList>
    </citation>
    <scope>NUCLEOTIDE SEQUENCE [LARGE SCALE GENOMIC DNA]</scope>
    <source>
        <strain evidence="2 3">DS20</strain>
    </source>
</reference>